<evidence type="ECO:0000256" key="1">
    <source>
        <dbReference type="SAM" id="Phobius"/>
    </source>
</evidence>
<organism evidence="2 3">
    <name type="scientific">Actinoplanes aureus</name>
    <dbReference type="NCBI Taxonomy" id="2792083"/>
    <lineage>
        <taxon>Bacteria</taxon>
        <taxon>Bacillati</taxon>
        <taxon>Actinomycetota</taxon>
        <taxon>Actinomycetes</taxon>
        <taxon>Micromonosporales</taxon>
        <taxon>Micromonosporaceae</taxon>
        <taxon>Actinoplanes</taxon>
    </lineage>
</organism>
<comment type="caution">
    <text evidence="2">The sequence shown here is derived from an EMBL/GenBank/DDBJ whole genome shotgun (WGS) entry which is preliminary data.</text>
</comment>
<dbReference type="RefSeq" id="WP_196418966.1">
    <property type="nucleotide sequence ID" value="NZ_JADQTO010000025.1"/>
</dbReference>
<feature type="transmembrane region" description="Helical" evidence="1">
    <location>
        <begin position="79"/>
        <end position="99"/>
    </location>
</feature>
<proteinExistence type="predicted"/>
<feature type="transmembrane region" description="Helical" evidence="1">
    <location>
        <begin position="105"/>
        <end position="125"/>
    </location>
</feature>
<keyword evidence="3" id="KW-1185">Reference proteome</keyword>
<dbReference type="EMBL" id="JADQTO010000025">
    <property type="protein sequence ID" value="MBG0567199.1"/>
    <property type="molecule type" value="Genomic_DNA"/>
</dbReference>
<keyword evidence="1" id="KW-0812">Transmembrane</keyword>
<evidence type="ECO:0000313" key="3">
    <source>
        <dbReference type="Proteomes" id="UP000598146"/>
    </source>
</evidence>
<accession>A0A931CEM8</accession>
<gene>
    <name evidence="2" type="ORF">I4J89_37705</name>
</gene>
<keyword evidence="1" id="KW-0472">Membrane</keyword>
<protein>
    <submittedName>
        <fullName evidence="2">Uncharacterized protein</fullName>
    </submittedName>
</protein>
<reference evidence="2" key="1">
    <citation type="submission" date="2020-11" db="EMBL/GenBank/DDBJ databases">
        <title>Isolation and identification of active actinomycetes.</title>
        <authorList>
            <person name="Sun X."/>
        </authorList>
    </citation>
    <scope>NUCLEOTIDE SEQUENCE</scope>
    <source>
        <strain evidence="2">NEAU-A11</strain>
    </source>
</reference>
<evidence type="ECO:0000313" key="2">
    <source>
        <dbReference type="EMBL" id="MBG0567199.1"/>
    </source>
</evidence>
<name>A0A931CEM8_9ACTN</name>
<dbReference type="AlphaFoldDB" id="A0A931CEM8"/>
<sequence length="173" mass="19542">MDGKLSFWLGLVLAIPLSIAANLVTPPVSRLVARYNARWDRRLILKSARLEAVSSWMGENPDKFSHYAAMAIPRVLRSLVIQFLTAAIIALGIVLIYLADVSDPIVQLLIVLPVAYLLYENLALLDYVRRLNVVWAVMRARNGWPVYSDLSPVKEEPVTALREPVRPRREPSR</sequence>
<dbReference type="Proteomes" id="UP000598146">
    <property type="component" value="Unassembled WGS sequence"/>
</dbReference>
<keyword evidence="1" id="KW-1133">Transmembrane helix</keyword>
<feature type="transmembrane region" description="Helical" evidence="1">
    <location>
        <begin position="6"/>
        <end position="24"/>
    </location>
</feature>